<comment type="caution">
    <text evidence="1">The sequence shown here is derived from an EMBL/GenBank/DDBJ whole genome shotgun (WGS) entry which is preliminary data.</text>
</comment>
<sequence length="144" mass="17048">MTIAVDFDGTIVEHKYPAIGQEIPFATETLKMLIKEHHRLILWSVREGTLLQEAVDWCKERGVEFWTVNKDYPEEEGTSNNNHFSRKIKADLFIDDRNIGGLPDWGQIYHMIHDHKTTKDLIREAYLRGQTAEEAKPKKRWWKW</sequence>
<dbReference type="AlphaFoldDB" id="A0A096BS82"/>
<dbReference type="Proteomes" id="UP000029556">
    <property type="component" value="Unassembled WGS sequence"/>
</dbReference>
<accession>A0A096BS82</accession>
<dbReference type="OrthoDB" id="5431039at2"/>
<dbReference type="Gene3D" id="3.40.50.1000">
    <property type="entry name" value="HAD superfamily/HAD-like"/>
    <property type="match status" value="1"/>
</dbReference>
<evidence type="ECO:0000313" key="2">
    <source>
        <dbReference type="Proteomes" id="UP000029556"/>
    </source>
</evidence>
<dbReference type="InterPro" id="IPR023214">
    <property type="entry name" value="HAD_sf"/>
</dbReference>
<dbReference type="InterPro" id="IPR016769">
    <property type="entry name" value="Phage_SP01_Orf1"/>
</dbReference>
<dbReference type="RefSeq" id="WP_004350593.1">
    <property type="nucleotide sequence ID" value="NZ_JRNN01000032.1"/>
</dbReference>
<proteinExistence type="predicted"/>
<dbReference type="NCBIfam" id="NF046079">
    <property type="entry name" value="HAD_phos_BT0820"/>
    <property type="match status" value="1"/>
</dbReference>
<reference evidence="1 2" key="1">
    <citation type="submission" date="2014-07" db="EMBL/GenBank/DDBJ databases">
        <authorList>
            <person name="McCorrison J."/>
            <person name="Sanka R."/>
            <person name="Torralba M."/>
            <person name="Gillis M."/>
            <person name="Haft D.H."/>
            <person name="Methe B."/>
            <person name="Sutton G."/>
            <person name="Nelson K.E."/>
        </authorList>
    </citation>
    <scope>NUCLEOTIDE SEQUENCE [LARGE SCALE GENOMIC DNA]</scope>
    <source>
        <strain evidence="1 2">DNF00853</strain>
    </source>
</reference>
<evidence type="ECO:0008006" key="3">
    <source>
        <dbReference type="Google" id="ProtNLM"/>
    </source>
</evidence>
<dbReference type="InterPro" id="IPR036412">
    <property type="entry name" value="HAD-like_sf"/>
</dbReference>
<dbReference type="SUPFAM" id="SSF56784">
    <property type="entry name" value="HAD-like"/>
    <property type="match status" value="1"/>
</dbReference>
<dbReference type="PIRSF" id="PIRSF020079">
    <property type="entry name" value="UCP020079"/>
    <property type="match status" value="1"/>
</dbReference>
<dbReference type="EMBL" id="JRNN01000032">
    <property type="protein sequence ID" value="KGF36089.1"/>
    <property type="molecule type" value="Genomic_DNA"/>
</dbReference>
<gene>
    <name evidence="1" type="ORF">HMPREF2137_03015</name>
</gene>
<organism evidence="1 2">
    <name type="scientific">Hoylesella buccalis DNF00853</name>
    <dbReference type="NCBI Taxonomy" id="1401074"/>
    <lineage>
        <taxon>Bacteria</taxon>
        <taxon>Pseudomonadati</taxon>
        <taxon>Bacteroidota</taxon>
        <taxon>Bacteroidia</taxon>
        <taxon>Bacteroidales</taxon>
        <taxon>Prevotellaceae</taxon>
        <taxon>Hoylesella</taxon>
    </lineage>
</organism>
<evidence type="ECO:0000313" key="1">
    <source>
        <dbReference type="EMBL" id="KGF36089.1"/>
    </source>
</evidence>
<protein>
    <recommendedName>
        <fullName evidence="3">Hydrolase</fullName>
    </recommendedName>
</protein>
<name>A0A096BS82_9BACT</name>